<dbReference type="Proteomes" id="UP000316079">
    <property type="component" value="Unassembled WGS sequence"/>
</dbReference>
<proteinExistence type="predicted"/>
<keyword evidence="2" id="KW-0472">Membrane</keyword>
<evidence type="ECO:0000256" key="1">
    <source>
        <dbReference type="SAM" id="MobiDB-lite"/>
    </source>
</evidence>
<name>A0A553QSX4_9TELE</name>
<dbReference type="InterPro" id="IPR030417">
    <property type="entry name" value="MS4A"/>
</dbReference>
<comment type="caution">
    <text evidence="3">The sequence shown here is derived from an EMBL/GenBank/DDBJ whole genome shotgun (WGS) entry which is preliminary data.</text>
</comment>
<dbReference type="EMBL" id="SRMA01025572">
    <property type="protein sequence ID" value="TRY93082.1"/>
    <property type="molecule type" value="Genomic_DNA"/>
</dbReference>
<dbReference type="PANTHER" id="PTHR23320:SF128">
    <property type="entry name" value="MEMBRANE-SPANNING 4-DOMAINS SUBFAMILY A MEMBER 4A"/>
    <property type="match status" value="1"/>
</dbReference>
<feature type="region of interest" description="Disordered" evidence="1">
    <location>
        <begin position="326"/>
        <end position="364"/>
    </location>
</feature>
<reference evidence="3 4" key="1">
    <citation type="journal article" date="2019" name="Sci. Data">
        <title>Hybrid genome assembly and annotation of Danionella translucida.</title>
        <authorList>
            <person name="Kadobianskyi M."/>
            <person name="Schulze L."/>
            <person name="Schuelke M."/>
            <person name="Judkewitz B."/>
        </authorList>
    </citation>
    <scope>NUCLEOTIDE SEQUENCE [LARGE SCALE GENOMIC DNA]</scope>
    <source>
        <strain evidence="3 4">Bolton</strain>
    </source>
</reference>
<feature type="region of interest" description="Disordered" evidence="1">
    <location>
        <begin position="1"/>
        <end position="26"/>
    </location>
</feature>
<accession>A0A553QSX4</accession>
<feature type="compositionally biased region" description="Pro residues" evidence="1">
    <location>
        <begin position="326"/>
        <end position="335"/>
    </location>
</feature>
<gene>
    <name evidence="3" type="ORF">DNTS_023848</name>
</gene>
<feature type="transmembrane region" description="Helical" evidence="2">
    <location>
        <begin position="205"/>
        <end position="228"/>
    </location>
</feature>
<keyword evidence="2" id="KW-0812">Transmembrane</keyword>
<sequence length="364" mass="39921">MKIPTPSRFQCGAGTPPPPSSSSSSLRYFSHSRPVNHFHPLSWLVSRIDTRATRFPFKRGKQPSRVSPWSRRAVWGTLATAPLSSSRFHAVNIRPQLDTTGIVTLAQTDLLPTELSMGIESQGPCRPVGSLTPRQIKTFQKVEPKALGSIQIIIAVLCLCLSITILQLYEEIHFSPDVIVVVVIVVQLLVSGSILIHAGRFPSLFWVKGTLVSHLVSAAFSTAVMGLLSRHLPYRQDTYHCEHCRRLEIFAVHLIDGFLATLVLFLVVELAICIVTILYGLSALAKGGMQLPGFRQRAAPPQPETVTPSQPQVEVLVTDVEPVPVPVPVPIPQPDPEAKYEPIEELPSPPTEPQVAPIDSLTDF</sequence>
<evidence type="ECO:0000256" key="2">
    <source>
        <dbReference type="SAM" id="Phobius"/>
    </source>
</evidence>
<keyword evidence="4" id="KW-1185">Reference proteome</keyword>
<evidence type="ECO:0000313" key="4">
    <source>
        <dbReference type="Proteomes" id="UP000316079"/>
    </source>
</evidence>
<feature type="transmembrane region" description="Helical" evidence="2">
    <location>
        <begin position="178"/>
        <end position="198"/>
    </location>
</feature>
<dbReference type="OrthoDB" id="8714947at2759"/>
<organism evidence="3 4">
    <name type="scientific">Danionella cerebrum</name>
    <dbReference type="NCBI Taxonomy" id="2873325"/>
    <lineage>
        <taxon>Eukaryota</taxon>
        <taxon>Metazoa</taxon>
        <taxon>Chordata</taxon>
        <taxon>Craniata</taxon>
        <taxon>Vertebrata</taxon>
        <taxon>Euteleostomi</taxon>
        <taxon>Actinopterygii</taxon>
        <taxon>Neopterygii</taxon>
        <taxon>Teleostei</taxon>
        <taxon>Ostariophysi</taxon>
        <taxon>Cypriniformes</taxon>
        <taxon>Danionidae</taxon>
        <taxon>Danioninae</taxon>
        <taxon>Danionella</taxon>
    </lineage>
</organism>
<feature type="transmembrane region" description="Helical" evidence="2">
    <location>
        <begin position="258"/>
        <end position="281"/>
    </location>
</feature>
<dbReference type="PANTHER" id="PTHR23320">
    <property type="entry name" value="MEMBRANE-SPANNING 4-DOMAINS SUBFAMILY A MS4A -RELATED"/>
    <property type="match status" value="1"/>
</dbReference>
<evidence type="ECO:0000313" key="3">
    <source>
        <dbReference type="EMBL" id="TRY93082.1"/>
    </source>
</evidence>
<feature type="transmembrane region" description="Helical" evidence="2">
    <location>
        <begin position="146"/>
        <end position="166"/>
    </location>
</feature>
<keyword evidence="2" id="KW-1133">Transmembrane helix</keyword>
<protein>
    <submittedName>
        <fullName evidence="3">Uncharacterized protein</fullName>
    </submittedName>
</protein>
<dbReference type="AlphaFoldDB" id="A0A553QSX4"/>